<evidence type="ECO:0000313" key="6">
    <source>
        <dbReference type="Proteomes" id="UP000199069"/>
    </source>
</evidence>
<protein>
    <submittedName>
        <fullName evidence="5">BY PROTMAP: gi|472584400|gb|EMS21994.1| tetratricopeptide repeat containing protein [Rhodosporidium toruloides NP11] gi|647395262|emb|CDR36548.1| RHTO0S02e03620g1_1 [Rhodosporidium toruloides]</fullName>
    </submittedName>
</protein>
<dbReference type="AlphaFoldDB" id="A0A0K3CI91"/>
<dbReference type="InterPro" id="IPR011990">
    <property type="entry name" value="TPR-like_helical_dom_sf"/>
</dbReference>
<accession>A0A0K3CI91</accession>
<dbReference type="STRING" id="5286.A0A0K3CI91"/>
<sequence>MATTTEDLKSKANAAYSKKDWREAVRLFADVVEQEQDGPAKATLLAKRSTAYVKLEDYSSALADAERAVEADPSAALAQIRIAEAALKLKEFEKAEKAYVRAGELATDTSSRKRYKEALKSIQRAARPSSTRNVNERPPPRTRGTRPSISASLPTRTDHDFTVTSETWRDRLIRSMTNEGFQYQPEGGIAVALAAWNQCELGLQHLHRTVYMVPAGLHVDLFNPDCLTMFCDCILSTELGFHLTPSPNPGDLPTLTKLSKLIEAEADKGDFRKYLTDSKWTPQRIVQDLNKRISVEGRQLIRRFTASLINGRIIGGFFCHYAKKHKQAVASYRLALDVLEEGKRQWAYESQGTRGNVFSPTVVRGVKVVLMKALMRGHKQAKTDEERRDFPLDEIEELADSLLEDELPESYYTRQAGIFRTGFQFCCLLLCAYAGLAYASAYRAEEPFRNQQPGVPDIVNLDVARQANDWYDAAAAAMPFDWHQKRDILWAGLRLRLLTGGSTIKEVRECAAEAKRVDDFATRFFGPLPVKHEPRDFVDLQAQACEQWLCTAGPHHSPNSILKPIPRIHCPPGFDSDTVLTKEFWEAPHMEGEVGLIDATMAR</sequence>
<dbReference type="SMART" id="SM00028">
    <property type="entry name" value="TPR"/>
    <property type="match status" value="3"/>
</dbReference>
<dbReference type="PANTHER" id="PTHR22904:SF523">
    <property type="entry name" value="STRESS-INDUCED-PHOSPHOPROTEIN 1"/>
    <property type="match status" value="1"/>
</dbReference>
<evidence type="ECO:0000313" key="5">
    <source>
        <dbReference type="EMBL" id="CTR08683.1"/>
    </source>
</evidence>
<organism evidence="5 6">
    <name type="scientific">Rhodotorula toruloides</name>
    <name type="common">Yeast</name>
    <name type="synonym">Rhodosporidium toruloides</name>
    <dbReference type="NCBI Taxonomy" id="5286"/>
    <lineage>
        <taxon>Eukaryota</taxon>
        <taxon>Fungi</taxon>
        <taxon>Dikarya</taxon>
        <taxon>Basidiomycota</taxon>
        <taxon>Pucciniomycotina</taxon>
        <taxon>Microbotryomycetes</taxon>
        <taxon>Sporidiobolales</taxon>
        <taxon>Sporidiobolaceae</taxon>
        <taxon>Rhodotorula</taxon>
    </lineage>
</organism>
<dbReference type="PROSITE" id="PS50005">
    <property type="entry name" value="TPR"/>
    <property type="match status" value="1"/>
</dbReference>
<evidence type="ECO:0000256" key="2">
    <source>
        <dbReference type="ARBA" id="ARBA00022803"/>
    </source>
</evidence>
<evidence type="ECO:0000256" key="4">
    <source>
        <dbReference type="SAM" id="MobiDB-lite"/>
    </source>
</evidence>
<dbReference type="Proteomes" id="UP000199069">
    <property type="component" value="Unassembled WGS sequence"/>
</dbReference>
<dbReference type="SUPFAM" id="SSF48452">
    <property type="entry name" value="TPR-like"/>
    <property type="match status" value="1"/>
</dbReference>
<dbReference type="Gene3D" id="1.25.40.10">
    <property type="entry name" value="Tetratricopeptide repeat domain"/>
    <property type="match status" value="1"/>
</dbReference>
<evidence type="ECO:0000256" key="3">
    <source>
        <dbReference type="PROSITE-ProRule" id="PRU00339"/>
    </source>
</evidence>
<dbReference type="EMBL" id="CWKI01000008">
    <property type="protein sequence ID" value="CTR08683.1"/>
    <property type="molecule type" value="Genomic_DNA"/>
</dbReference>
<keyword evidence="6" id="KW-1185">Reference proteome</keyword>
<feature type="region of interest" description="Disordered" evidence="4">
    <location>
        <begin position="116"/>
        <end position="156"/>
    </location>
</feature>
<dbReference type="GO" id="GO:0051879">
    <property type="term" value="F:Hsp90 protein binding"/>
    <property type="evidence" value="ECO:0007669"/>
    <property type="project" value="TreeGrafter"/>
</dbReference>
<dbReference type="InterPro" id="IPR019734">
    <property type="entry name" value="TPR_rpt"/>
</dbReference>
<name>A0A0K3CI91_RHOTO</name>
<evidence type="ECO:0000256" key="1">
    <source>
        <dbReference type="ARBA" id="ARBA00022737"/>
    </source>
</evidence>
<gene>
    <name evidence="5" type="primary">FGENESH: predicted gene_8.399</name>
    <name evidence="5" type="ORF">BN2166_0045440</name>
</gene>
<feature type="repeat" description="TPR" evidence="3">
    <location>
        <begin position="42"/>
        <end position="75"/>
    </location>
</feature>
<reference evidence="5 6" key="1">
    <citation type="submission" date="2015-07" db="EMBL/GenBank/DDBJ databases">
        <authorList>
            <person name="Cajimat M.N.B."/>
            <person name="Milazzo M.L."/>
            <person name="Fulhorst C.F."/>
        </authorList>
    </citation>
    <scope>NUCLEOTIDE SEQUENCE [LARGE SCALE GENOMIC DNA]</scope>
    <source>
        <strain evidence="5">Single colony</strain>
    </source>
</reference>
<proteinExistence type="predicted"/>
<dbReference type="PANTHER" id="PTHR22904">
    <property type="entry name" value="TPR REPEAT CONTAINING PROTEIN"/>
    <property type="match status" value="1"/>
</dbReference>
<keyword evidence="2 3" id="KW-0802">TPR repeat</keyword>
<keyword evidence="1" id="KW-0677">Repeat</keyword>